<protein>
    <submittedName>
        <fullName evidence="1">Uncharacterized protein</fullName>
    </submittedName>
</protein>
<dbReference type="GeneID" id="93091458"/>
<dbReference type="OrthoDB" id="1091280at2"/>
<organism evidence="1 2">
    <name type="scientific">Campylobacter sputorum subsp. sputorum</name>
    <dbReference type="NCBI Taxonomy" id="32024"/>
    <lineage>
        <taxon>Bacteria</taxon>
        <taxon>Pseudomonadati</taxon>
        <taxon>Campylobacterota</taxon>
        <taxon>Epsilonproteobacteria</taxon>
        <taxon>Campylobacterales</taxon>
        <taxon>Campylobacteraceae</taxon>
        <taxon>Campylobacter</taxon>
    </lineage>
</organism>
<name>A0A381DJI1_9BACT</name>
<sequence length="308" mass="35871">MKNESYESQFIVHYYLNDNSHSINTLVRNSIEKDFLSIINVISSALNIEIKLESRVPEKGGFIEVLDIIESHPVASTLLTYTVDKIIRLIKYILSGEYKKGKLELKKLELEISKLQNENAEKIDNNKLEQKVARPLSNYYTKIEKYEKIEAVGFGETKNDEFVVKRTEFRNFILTDGKEIEIDEEASIELISPVLKEGKHKWRGIYNGENIDFSMGDSKFKNDVIDGRYDFGNGSFIICELNITKTYDDFGNESKNRTYRVSKVYETKRDTLSDWEFTHKGIVKKRNKIKNSYKTPSLFSDDDFKEQE</sequence>
<dbReference type="EMBL" id="UFVD01000001">
    <property type="protein sequence ID" value="SUX10826.1"/>
    <property type="molecule type" value="Genomic_DNA"/>
</dbReference>
<gene>
    <name evidence="1" type="ORF">NCTC12475_01037</name>
</gene>
<accession>A0A381DJI1</accession>
<evidence type="ECO:0000313" key="2">
    <source>
        <dbReference type="Proteomes" id="UP000254920"/>
    </source>
</evidence>
<dbReference type="Proteomes" id="UP000254920">
    <property type="component" value="Unassembled WGS sequence"/>
</dbReference>
<evidence type="ECO:0000313" key="1">
    <source>
        <dbReference type="EMBL" id="SUX10826.1"/>
    </source>
</evidence>
<dbReference type="RefSeq" id="WP_089183187.1">
    <property type="nucleotide sequence ID" value="NZ_CP043427.1"/>
</dbReference>
<reference evidence="1 2" key="1">
    <citation type="submission" date="2018-06" db="EMBL/GenBank/DDBJ databases">
        <authorList>
            <consortium name="Pathogen Informatics"/>
            <person name="Doyle S."/>
        </authorList>
    </citation>
    <scope>NUCLEOTIDE SEQUENCE [LARGE SCALE GENOMIC DNA]</scope>
    <source>
        <strain evidence="1 2">NCTC12475</strain>
    </source>
</reference>
<keyword evidence="2" id="KW-1185">Reference proteome</keyword>
<proteinExistence type="predicted"/>
<dbReference type="AlphaFoldDB" id="A0A381DJI1"/>